<gene>
    <name evidence="3" type="ORF">SAMN05443144_12639</name>
</gene>
<evidence type="ECO:0000313" key="3">
    <source>
        <dbReference type="EMBL" id="SHG37804.1"/>
    </source>
</evidence>
<proteinExistence type="predicted"/>
<dbReference type="OrthoDB" id="9800141at2"/>
<organism evidence="3 4">
    <name type="scientific">Fodinibius roseus</name>
    <dbReference type="NCBI Taxonomy" id="1194090"/>
    <lineage>
        <taxon>Bacteria</taxon>
        <taxon>Pseudomonadati</taxon>
        <taxon>Balneolota</taxon>
        <taxon>Balneolia</taxon>
        <taxon>Balneolales</taxon>
        <taxon>Balneolaceae</taxon>
        <taxon>Fodinibius</taxon>
    </lineage>
</organism>
<dbReference type="STRING" id="1194090.SAMN05443144_12639"/>
<reference evidence="3 4" key="1">
    <citation type="submission" date="2016-11" db="EMBL/GenBank/DDBJ databases">
        <authorList>
            <person name="Jaros S."/>
            <person name="Januszkiewicz K."/>
            <person name="Wedrychowicz H."/>
        </authorList>
    </citation>
    <scope>NUCLEOTIDE SEQUENCE [LARGE SCALE GENOMIC DNA]</scope>
    <source>
        <strain evidence="3 4">DSM 21986</strain>
    </source>
</reference>
<evidence type="ECO:0000313" key="4">
    <source>
        <dbReference type="Proteomes" id="UP000184041"/>
    </source>
</evidence>
<dbReference type="SUPFAM" id="SSF49503">
    <property type="entry name" value="Cupredoxins"/>
    <property type="match status" value="1"/>
</dbReference>
<evidence type="ECO:0000259" key="2">
    <source>
        <dbReference type="Pfam" id="PF13473"/>
    </source>
</evidence>
<dbReference type="InterPro" id="IPR028096">
    <property type="entry name" value="EfeO_Cupredoxin"/>
</dbReference>
<dbReference type="Proteomes" id="UP000184041">
    <property type="component" value="Unassembled WGS sequence"/>
</dbReference>
<keyword evidence="1" id="KW-1133">Transmembrane helix</keyword>
<keyword evidence="1" id="KW-0472">Membrane</keyword>
<dbReference type="RefSeq" id="WP_073067768.1">
    <property type="nucleotide sequence ID" value="NZ_FQUS01000026.1"/>
</dbReference>
<keyword evidence="4" id="KW-1185">Reference proteome</keyword>
<dbReference type="InterPro" id="IPR008972">
    <property type="entry name" value="Cupredoxin"/>
</dbReference>
<evidence type="ECO:0000256" key="1">
    <source>
        <dbReference type="SAM" id="Phobius"/>
    </source>
</evidence>
<sequence>MTLDEIFVLIGGILLIALVAWYFWFSSSEGAHAQSGTGGLQEALIKVKGGYSPNIVVVEAGKPVKLNFLREETAACSEQVVFPDFGKQATLTPHKTIPVEFTPEQPGEYEFQCAMGMLRGKLIVE</sequence>
<name>A0A1M5JB46_9BACT</name>
<keyword evidence="1" id="KW-0812">Transmembrane</keyword>
<dbReference type="EMBL" id="FQUS01000026">
    <property type="protein sequence ID" value="SHG37804.1"/>
    <property type="molecule type" value="Genomic_DNA"/>
</dbReference>
<feature type="domain" description="EfeO-type cupredoxin-like" evidence="2">
    <location>
        <begin position="16"/>
        <end position="124"/>
    </location>
</feature>
<feature type="transmembrane region" description="Helical" evidence="1">
    <location>
        <begin position="6"/>
        <end position="25"/>
    </location>
</feature>
<protein>
    <submittedName>
        <fullName evidence="3">Cupredoxin-like domain-containing protein</fullName>
    </submittedName>
</protein>
<dbReference type="Gene3D" id="2.60.40.420">
    <property type="entry name" value="Cupredoxins - blue copper proteins"/>
    <property type="match status" value="1"/>
</dbReference>
<dbReference type="Pfam" id="PF13473">
    <property type="entry name" value="Cupredoxin_1"/>
    <property type="match status" value="1"/>
</dbReference>
<dbReference type="AlphaFoldDB" id="A0A1M5JB46"/>
<accession>A0A1M5JB46</accession>